<organism evidence="2 3">
    <name type="scientific">Amycolatopsis ultiminotia</name>
    <dbReference type="NCBI Taxonomy" id="543629"/>
    <lineage>
        <taxon>Bacteria</taxon>
        <taxon>Bacillati</taxon>
        <taxon>Actinomycetota</taxon>
        <taxon>Actinomycetes</taxon>
        <taxon>Pseudonocardiales</taxon>
        <taxon>Pseudonocardiaceae</taxon>
        <taxon>Amycolatopsis</taxon>
    </lineage>
</organism>
<evidence type="ECO:0000313" key="2">
    <source>
        <dbReference type="EMBL" id="GAA3533269.1"/>
    </source>
</evidence>
<sequence length="114" mass="11666">MSKAFSRSSGTGNDRTVHVVLGRPNKTERCRLMPGSRSATLFAAFSGTITVFSVRLAAVSALPGSVTDVGVRAEVGLPSGVGEGGELGQQAGGPSQHSGMAMARLPGRPAKTWL</sequence>
<dbReference type="EMBL" id="BAAAZN010000002">
    <property type="protein sequence ID" value="GAA3533269.1"/>
    <property type="molecule type" value="Genomic_DNA"/>
</dbReference>
<name>A0ABP6VEC9_9PSEU</name>
<feature type="compositionally biased region" description="Gly residues" evidence="1">
    <location>
        <begin position="80"/>
        <end position="91"/>
    </location>
</feature>
<gene>
    <name evidence="2" type="ORF">GCM10022222_15800</name>
</gene>
<protein>
    <submittedName>
        <fullName evidence="2">Uncharacterized protein</fullName>
    </submittedName>
</protein>
<accession>A0ABP6VEC9</accession>
<feature type="region of interest" description="Disordered" evidence="1">
    <location>
        <begin position="80"/>
        <end position="114"/>
    </location>
</feature>
<proteinExistence type="predicted"/>
<dbReference type="Proteomes" id="UP001500689">
    <property type="component" value="Unassembled WGS sequence"/>
</dbReference>
<evidence type="ECO:0000313" key="3">
    <source>
        <dbReference type="Proteomes" id="UP001500689"/>
    </source>
</evidence>
<keyword evidence="3" id="KW-1185">Reference proteome</keyword>
<reference evidence="3" key="1">
    <citation type="journal article" date="2019" name="Int. J. Syst. Evol. Microbiol.">
        <title>The Global Catalogue of Microorganisms (GCM) 10K type strain sequencing project: providing services to taxonomists for standard genome sequencing and annotation.</title>
        <authorList>
            <consortium name="The Broad Institute Genomics Platform"/>
            <consortium name="The Broad Institute Genome Sequencing Center for Infectious Disease"/>
            <person name="Wu L."/>
            <person name="Ma J."/>
        </authorList>
    </citation>
    <scope>NUCLEOTIDE SEQUENCE [LARGE SCALE GENOMIC DNA]</scope>
    <source>
        <strain evidence="3">JCM 16898</strain>
    </source>
</reference>
<evidence type="ECO:0000256" key="1">
    <source>
        <dbReference type="SAM" id="MobiDB-lite"/>
    </source>
</evidence>
<comment type="caution">
    <text evidence="2">The sequence shown here is derived from an EMBL/GenBank/DDBJ whole genome shotgun (WGS) entry which is preliminary data.</text>
</comment>